<dbReference type="InParanoid" id="A0A067MHG1"/>
<reference evidence="3" key="1">
    <citation type="journal article" date="2014" name="Proc. Natl. Acad. Sci. U.S.A.">
        <title>Extensive sampling of basidiomycete genomes demonstrates inadequacy of the white-rot/brown-rot paradigm for wood decay fungi.</title>
        <authorList>
            <person name="Riley R."/>
            <person name="Salamov A.A."/>
            <person name="Brown D.W."/>
            <person name="Nagy L.G."/>
            <person name="Floudas D."/>
            <person name="Held B.W."/>
            <person name="Levasseur A."/>
            <person name="Lombard V."/>
            <person name="Morin E."/>
            <person name="Otillar R."/>
            <person name="Lindquist E.A."/>
            <person name="Sun H."/>
            <person name="LaButti K.M."/>
            <person name="Schmutz J."/>
            <person name="Jabbour D."/>
            <person name="Luo H."/>
            <person name="Baker S.E."/>
            <person name="Pisabarro A.G."/>
            <person name="Walton J.D."/>
            <person name="Blanchette R.A."/>
            <person name="Henrissat B."/>
            <person name="Martin F."/>
            <person name="Cullen D."/>
            <person name="Hibbett D.S."/>
            <person name="Grigoriev I.V."/>
        </authorList>
    </citation>
    <scope>NUCLEOTIDE SEQUENCE [LARGE SCALE GENOMIC DNA]</scope>
    <source>
        <strain evidence="3">FD-172 SS1</strain>
    </source>
</reference>
<sequence>MSPPADAPFVAFGHYKRSASPDLPPKWSQPSPSLLQFWPPPSRGAILTPKEECSLPPPFLPMTSSRITTYYEWAGPPCGPADFISLSHSAFPQGNSATQHVSSPDTALPPPTWAPPSSPTRIGSAPHVSADTLTARLLTLSLIAPSGTSGRQGTCPPSAIVPLFRTSTTISQASTAPTSSLGGGTLTAVLGPLVWLPHGFNWRCVPTTPEYQSLRDALALYTLHHEEILPSVLAFELEWTLPASTPYYPVSMAYLDDHRLCQASPK</sequence>
<dbReference type="EMBL" id="KL198033">
    <property type="protein sequence ID" value="KDQ15223.1"/>
    <property type="molecule type" value="Genomic_DNA"/>
</dbReference>
<dbReference type="HOGENOM" id="CLU_1045823_0_0_1"/>
<dbReference type="AlphaFoldDB" id="A0A067MHG1"/>
<gene>
    <name evidence="2" type="ORF">BOTBODRAFT_174075</name>
</gene>
<name>A0A067MHG1_BOTB1</name>
<accession>A0A067MHG1</accession>
<evidence type="ECO:0000313" key="3">
    <source>
        <dbReference type="Proteomes" id="UP000027195"/>
    </source>
</evidence>
<protein>
    <submittedName>
        <fullName evidence="2">Uncharacterized protein</fullName>
    </submittedName>
</protein>
<organism evidence="2 3">
    <name type="scientific">Botryobasidium botryosum (strain FD-172 SS1)</name>
    <dbReference type="NCBI Taxonomy" id="930990"/>
    <lineage>
        <taxon>Eukaryota</taxon>
        <taxon>Fungi</taxon>
        <taxon>Dikarya</taxon>
        <taxon>Basidiomycota</taxon>
        <taxon>Agaricomycotina</taxon>
        <taxon>Agaricomycetes</taxon>
        <taxon>Cantharellales</taxon>
        <taxon>Botryobasidiaceae</taxon>
        <taxon>Botryobasidium</taxon>
    </lineage>
</organism>
<dbReference type="Proteomes" id="UP000027195">
    <property type="component" value="Unassembled WGS sequence"/>
</dbReference>
<feature type="compositionally biased region" description="Pro residues" evidence="1">
    <location>
        <begin position="107"/>
        <end position="118"/>
    </location>
</feature>
<evidence type="ECO:0000256" key="1">
    <source>
        <dbReference type="SAM" id="MobiDB-lite"/>
    </source>
</evidence>
<feature type="compositionally biased region" description="Polar residues" evidence="1">
    <location>
        <begin position="94"/>
        <end position="103"/>
    </location>
</feature>
<proteinExistence type="predicted"/>
<feature type="region of interest" description="Disordered" evidence="1">
    <location>
        <begin position="94"/>
        <end position="123"/>
    </location>
</feature>
<evidence type="ECO:0000313" key="2">
    <source>
        <dbReference type="EMBL" id="KDQ15223.1"/>
    </source>
</evidence>
<keyword evidence="3" id="KW-1185">Reference proteome</keyword>